<dbReference type="GO" id="GO:0005662">
    <property type="term" value="C:DNA replication factor A complex"/>
    <property type="evidence" value="ECO:0007669"/>
    <property type="project" value="TreeGrafter"/>
</dbReference>
<dbReference type="Gene3D" id="2.40.50.140">
    <property type="entry name" value="Nucleic acid-binding proteins"/>
    <property type="match status" value="1"/>
</dbReference>
<dbReference type="PANTHER" id="PTHR13989">
    <property type="entry name" value="REPLICATION PROTEIN A-RELATED"/>
    <property type="match status" value="1"/>
</dbReference>
<dbReference type="GO" id="GO:0000781">
    <property type="term" value="C:chromosome, telomeric region"/>
    <property type="evidence" value="ECO:0007669"/>
    <property type="project" value="TreeGrafter"/>
</dbReference>
<evidence type="ECO:0000256" key="1">
    <source>
        <dbReference type="ARBA" id="ARBA00004123"/>
    </source>
</evidence>
<dbReference type="Proteomes" id="UP000835052">
    <property type="component" value="Unassembled WGS sequence"/>
</dbReference>
<evidence type="ECO:0000256" key="4">
    <source>
        <dbReference type="ARBA" id="ARBA00023242"/>
    </source>
</evidence>
<keyword evidence="4" id="KW-0539">Nucleus</keyword>
<gene>
    <name evidence="7" type="ORF">CAUJ_LOCUS7358</name>
</gene>
<keyword evidence="8" id="KW-1185">Reference proteome</keyword>
<evidence type="ECO:0000256" key="2">
    <source>
        <dbReference type="ARBA" id="ARBA00007815"/>
    </source>
</evidence>
<evidence type="ECO:0000313" key="7">
    <source>
        <dbReference type="EMBL" id="CAD6191439.1"/>
    </source>
</evidence>
<dbReference type="InterPro" id="IPR036390">
    <property type="entry name" value="WH_DNA-bd_sf"/>
</dbReference>
<dbReference type="GO" id="GO:0035861">
    <property type="term" value="C:site of double-strand break"/>
    <property type="evidence" value="ECO:0007669"/>
    <property type="project" value="TreeGrafter"/>
</dbReference>
<dbReference type="InterPro" id="IPR040260">
    <property type="entry name" value="RFA2-like"/>
</dbReference>
<evidence type="ECO:0000256" key="3">
    <source>
        <dbReference type="ARBA" id="ARBA00023125"/>
    </source>
</evidence>
<accession>A0A8S1H712</accession>
<evidence type="ECO:0000256" key="5">
    <source>
        <dbReference type="SAM" id="MobiDB-lite"/>
    </source>
</evidence>
<sequence length="302" mass="32548">MAWDASFSTLDAGGWMDSGYGNDQGVSKDSELSKIGERLPVPVTIANLADSVHSAADKYVLGTYHFATVTTIGIVKSIQADSATHIYVLQDPDDYDKEYIVNKYTTDESGADVLEDPVAEGARVIAIGKLRSFDGTNSIMAFGLHEVSDEKEYQAFVLEAQIAAMYFSKNIPQLLKTQNVKQLIGTPAGAPADHQQPGHSMGGSQAPERIYPQSGQPYGAGMNGGDSSAGVSKHKFPGQRGKIMDLLTRDKANFGEEGVSFDYIKEKIGSTSTKSLQSDLEFLVNEGHIYNTTGDDNYAVID</sequence>
<reference evidence="7" key="1">
    <citation type="submission" date="2020-10" db="EMBL/GenBank/DDBJ databases">
        <authorList>
            <person name="Kikuchi T."/>
        </authorList>
    </citation>
    <scope>NUCLEOTIDE SEQUENCE</scope>
    <source>
        <strain evidence="7">NKZ352</strain>
    </source>
</reference>
<dbReference type="EMBL" id="CAJGYM010000021">
    <property type="protein sequence ID" value="CAD6191439.1"/>
    <property type="molecule type" value="Genomic_DNA"/>
</dbReference>
<comment type="similarity">
    <text evidence="2">Belongs to the replication factor A protein 2 family.</text>
</comment>
<evidence type="ECO:0000313" key="8">
    <source>
        <dbReference type="Proteomes" id="UP000835052"/>
    </source>
</evidence>
<name>A0A8S1H712_9PELO</name>
<evidence type="ECO:0000259" key="6">
    <source>
        <dbReference type="Pfam" id="PF08784"/>
    </source>
</evidence>
<dbReference type="PANTHER" id="PTHR13989:SF16">
    <property type="entry name" value="REPLICATION PROTEIN A2"/>
    <property type="match status" value="1"/>
</dbReference>
<protein>
    <recommendedName>
        <fullName evidence="6">Replication protein A C-terminal domain-containing protein</fullName>
    </recommendedName>
</protein>
<dbReference type="InterPro" id="IPR036388">
    <property type="entry name" value="WH-like_DNA-bd_sf"/>
</dbReference>
<proteinExistence type="inferred from homology"/>
<dbReference type="InterPro" id="IPR012340">
    <property type="entry name" value="NA-bd_OB-fold"/>
</dbReference>
<dbReference type="SUPFAM" id="SSF50249">
    <property type="entry name" value="Nucleic acid-binding proteins"/>
    <property type="match status" value="1"/>
</dbReference>
<dbReference type="GO" id="GO:0000724">
    <property type="term" value="P:double-strand break repair via homologous recombination"/>
    <property type="evidence" value="ECO:0007669"/>
    <property type="project" value="TreeGrafter"/>
</dbReference>
<dbReference type="OrthoDB" id="25571at2759"/>
<dbReference type="GO" id="GO:0006260">
    <property type="term" value="P:DNA replication"/>
    <property type="evidence" value="ECO:0007669"/>
    <property type="project" value="TreeGrafter"/>
</dbReference>
<dbReference type="InterPro" id="IPR014892">
    <property type="entry name" value="RPA_C"/>
</dbReference>
<dbReference type="GO" id="GO:0006289">
    <property type="term" value="P:nucleotide-excision repair"/>
    <property type="evidence" value="ECO:0007669"/>
    <property type="project" value="TreeGrafter"/>
</dbReference>
<dbReference type="SUPFAM" id="SSF46785">
    <property type="entry name" value="Winged helix' DNA-binding domain"/>
    <property type="match status" value="1"/>
</dbReference>
<comment type="subcellular location">
    <subcellularLocation>
        <location evidence="1">Nucleus</location>
    </subcellularLocation>
</comment>
<organism evidence="7 8">
    <name type="scientific">Caenorhabditis auriculariae</name>
    <dbReference type="NCBI Taxonomy" id="2777116"/>
    <lineage>
        <taxon>Eukaryota</taxon>
        <taxon>Metazoa</taxon>
        <taxon>Ecdysozoa</taxon>
        <taxon>Nematoda</taxon>
        <taxon>Chromadorea</taxon>
        <taxon>Rhabditida</taxon>
        <taxon>Rhabditina</taxon>
        <taxon>Rhabditomorpha</taxon>
        <taxon>Rhabditoidea</taxon>
        <taxon>Rhabditidae</taxon>
        <taxon>Peloderinae</taxon>
        <taxon>Caenorhabditis</taxon>
    </lineage>
</organism>
<keyword evidence="3" id="KW-0238">DNA-binding</keyword>
<feature type="region of interest" description="Disordered" evidence="5">
    <location>
        <begin position="186"/>
        <end position="233"/>
    </location>
</feature>
<dbReference type="GO" id="GO:0003697">
    <property type="term" value="F:single-stranded DNA binding"/>
    <property type="evidence" value="ECO:0007669"/>
    <property type="project" value="TreeGrafter"/>
</dbReference>
<comment type="caution">
    <text evidence="7">The sequence shown here is derived from an EMBL/GenBank/DDBJ whole genome shotgun (WGS) entry which is preliminary data.</text>
</comment>
<dbReference type="AlphaFoldDB" id="A0A8S1H712"/>
<dbReference type="Gene3D" id="1.10.10.10">
    <property type="entry name" value="Winged helix-like DNA-binding domain superfamily/Winged helix DNA-binding domain"/>
    <property type="match status" value="1"/>
</dbReference>
<dbReference type="Pfam" id="PF08784">
    <property type="entry name" value="RPA_C"/>
    <property type="match status" value="1"/>
</dbReference>
<feature type="domain" description="Replication protein A C-terminal" evidence="6">
    <location>
        <begin position="199"/>
        <end position="294"/>
    </location>
</feature>